<evidence type="ECO:0000256" key="4">
    <source>
        <dbReference type="SAM" id="SignalP"/>
    </source>
</evidence>
<dbReference type="CDD" id="cd00200">
    <property type="entry name" value="WD40"/>
    <property type="match status" value="1"/>
</dbReference>
<feature type="chain" id="PRO_5022816942" evidence="4">
    <location>
        <begin position="26"/>
        <end position="1040"/>
    </location>
</feature>
<evidence type="ECO:0000256" key="2">
    <source>
        <dbReference type="ARBA" id="ARBA00022737"/>
    </source>
</evidence>
<dbReference type="Pfam" id="PF00400">
    <property type="entry name" value="WD40"/>
    <property type="match status" value="4"/>
</dbReference>
<dbReference type="InterPro" id="IPR019775">
    <property type="entry name" value="WD40_repeat_CS"/>
</dbReference>
<proteinExistence type="predicted"/>
<dbReference type="PROSITE" id="PS00678">
    <property type="entry name" value="WD_REPEATS_1"/>
    <property type="match status" value="1"/>
</dbReference>
<dbReference type="SUPFAM" id="SSF50998">
    <property type="entry name" value="Quinoprotein alcohol dehydrogenase-like"/>
    <property type="match status" value="1"/>
</dbReference>
<keyword evidence="6" id="KW-1185">Reference proteome</keyword>
<dbReference type="InterPro" id="IPR020472">
    <property type="entry name" value="WD40_PAC1"/>
</dbReference>
<dbReference type="PROSITE" id="PS50294">
    <property type="entry name" value="WD_REPEATS_REGION"/>
    <property type="match status" value="4"/>
</dbReference>
<name>A0A5C1AAB3_9BACT</name>
<dbReference type="KEGG" id="lrs:PX52LOC_02605"/>
<keyword evidence="1 3" id="KW-0853">WD repeat</keyword>
<dbReference type="InterPro" id="IPR011047">
    <property type="entry name" value="Quinoprotein_ADH-like_sf"/>
</dbReference>
<dbReference type="Gene3D" id="2.60.120.380">
    <property type="match status" value="1"/>
</dbReference>
<dbReference type="PROSITE" id="PS50082">
    <property type="entry name" value="WD_REPEATS_2"/>
    <property type="match status" value="4"/>
</dbReference>
<reference evidence="6" key="1">
    <citation type="submission" date="2019-08" db="EMBL/GenBank/DDBJ databases">
        <title>Limnoglobus roseus gen. nov., sp. nov., a novel freshwater planctomycete with a giant genome from the family Gemmataceae.</title>
        <authorList>
            <person name="Kulichevskaya I.S."/>
            <person name="Naumoff D.G."/>
            <person name="Miroshnikov K."/>
            <person name="Ivanova A."/>
            <person name="Philippov D.A."/>
            <person name="Hakobyan A."/>
            <person name="Rijpstra I.C."/>
            <person name="Sinninghe Damste J.S."/>
            <person name="Liesack W."/>
            <person name="Dedysh S.N."/>
        </authorList>
    </citation>
    <scope>NUCLEOTIDE SEQUENCE [LARGE SCALE GENOMIC DNA]</scope>
    <source>
        <strain evidence="6">PX52</strain>
    </source>
</reference>
<feature type="signal peptide" evidence="4">
    <location>
        <begin position="1"/>
        <end position="25"/>
    </location>
</feature>
<dbReference type="RefSeq" id="WP_149110465.1">
    <property type="nucleotide sequence ID" value="NZ_CP042425.1"/>
</dbReference>
<organism evidence="5 6">
    <name type="scientific">Limnoglobus roseus</name>
    <dbReference type="NCBI Taxonomy" id="2598579"/>
    <lineage>
        <taxon>Bacteria</taxon>
        <taxon>Pseudomonadati</taxon>
        <taxon>Planctomycetota</taxon>
        <taxon>Planctomycetia</taxon>
        <taxon>Gemmatales</taxon>
        <taxon>Gemmataceae</taxon>
        <taxon>Limnoglobus</taxon>
    </lineage>
</organism>
<feature type="repeat" description="WD" evidence="3">
    <location>
        <begin position="187"/>
        <end position="219"/>
    </location>
</feature>
<dbReference type="PANTHER" id="PTHR19879:SF9">
    <property type="entry name" value="TRANSCRIPTION INITIATION FACTOR TFIID SUBUNIT 5"/>
    <property type="match status" value="1"/>
</dbReference>
<evidence type="ECO:0000313" key="6">
    <source>
        <dbReference type="Proteomes" id="UP000324974"/>
    </source>
</evidence>
<dbReference type="AlphaFoldDB" id="A0A5C1AAB3"/>
<dbReference type="PANTHER" id="PTHR19879">
    <property type="entry name" value="TRANSCRIPTION INITIATION FACTOR TFIID"/>
    <property type="match status" value="1"/>
</dbReference>
<dbReference type="InterPro" id="IPR015943">
    <property type="entry name" value="WD40/YVTN_repeat-like_dom_sf"/>
</dbReference>
<protein>
    <submittedName>
        <fullName evidence="5">WD40 repeat domain-containing protein</fullName>
    </submittedName>
</protein>
<feature type="repeat" description="WD" evidence="3">
    <location>
        <begin position="231"/>
        <end position="263"/>
    </location>
</feature>
<keyword evidence="4" id="KW-0732">Signal</keyword>
<dbReference type="EMBL" id="CP042425">
    <property type="protein sequence ID" value="QEL15670.1"/>
    <property type="molecule type" value="Genomic_DNA"/>
</dbReference>
<evidence type="ECO:0000256" key="3">
    <source>
        <dbReference type="PROSITE-ProRule" id="PRU00221"/>
    </source>
</evidence>
<dbReference type="Gene3D" id="2.130.10.10">
    <property type="entry name" value="YVTN repeat-like/Quinoprotein amine dehydrogenase"/>
    <property type="match status" value="2"/>
</dbReference>
<dbReference type="Proteomes" id="UP000324974">
    <property type="component" value="Chromosome"/>
</dbReference>
<dbReference type="OrthoDB" id="226265at2"/>
<accession>A0A5C1AAB3</accession>
<evidence type="ECO:0000256" key="1">
    <source>
        <dbReference type="ARBA" id="ARBA00022574"/>
    </source>
</evidence>
<evidence type="ECO:0000313" key="5">
    <source>
        <dbReference type="EMBL" id="QEL15670.1"/>
    </source>
</evidence>
<keyword evidence="2" id="KW-0677">Repeat</keyword>
<gene>
    <name evidence="5" type="ORF">PX52LOC_02605</name>
</gene>
<feature type="repeat" description="WD" evidence="3">
    <location>
        <begin position="103"/>
        <end position="134"/>
    </location>
</feature>
<dbReference type="PRINTS" id="PR00320">
    <property type="entry name" value="GPROTEINBRPT"/>
</dbReference>
<dbReference type="SMART" id="SM00320">
    <property type="entry name" value="WD40"/>
    <property type="match status" value="7"/>
</dbReference>
<dbReference type="InterPro" id="IPR001680">
    <property type="entry name" value="WD40_rpt"/>
</dbReference>
<sequence length="1040" mass="109944">MFRFTLLLLAFAPALVAAPPVTALAYRGDGQLLAAGTHGVVTLIDPATGDAVATLPQTGRVTALAFSKAGTLAVAAGEPGKAGVVRLYDFAVGKLNVKPTAEFTAHRDAIYTLAFSPDGTLASAGYDRVIKLWNPAKTEAAKLTLEDHSDAVYAVAFHPDGKLLASGSADRAVKIWDAATGKRLYTLGDPTDWVYAVAWSPDGKKLVAGGVDKSIRTWEATADGGKLLNSVFAHTRGVLRLSYSPDGGTLYSVGEDAVVKSWDAAKMVEKKVFAKQPDVLQSLALRPDGKQLAAGRFDGAGLFLDPVTAASGATFLPAKPKPPVITKITPNAGPRFKTIRVVVEGQRLDAVTRFGDPDSVQKGGLALSALSAEIVSRSPDRLEVDLRFSKLLAAGSVQLVASNAAGVSTPINFMLDNFDAVAEQGTTDSARSAMLVTLPTTIVGSIDRAGDTDYFAFDATAGQQVGVHAVVAGKFEPRLAITDAAGRVLTESDGDKLGYVVPAAGRYAVTIRDRDYRGGAAMTYRLHVGDVPVVMTVFPLAVARGKEADVHVDGVNLGPTTGLTMRAKVPSNAAVGSRESLHASNFPYGIDSPTVAVGEFPSIVVTDAGAELRSLPMTADGILAKPGQTQAIKFPAKKGVPLVVEVHARRLGSPLDSSIEILDAAGKPVERATLRCVAKTFSTFRDNDSATSGIRLESWNELAMNDYLYVGSELMRINALPKGPDDDCQFVARGGQRLGYLGTTPTHHYLGNVMYKVEFHPPGTTFPPNGMPVFPILYQNDDGGPGFGKDSFLLFDPPADGTFQVRIGDSRGVGGPAHAYRLTVRPPRPGFTVDATPKMPSVWKGNGVPITVTATRIDGYEGPIRVKLVGVPPGFHAPAETTIEAEQVATTFTLFADGPAMAKAAEVVCEATATINGKPVTQAVSLGVPKVVEPGDLVTSVSTESLTIQPGKETKFTVRVERRNGFKGRVPLDVRGLPHGVRVMNIGLNGILLTERDSEREVVIYAEPWVKPMTHPITVLSRRESTGKEYAAKSVTLTVK</sequence>
<feature type="repeat" description="WD" evidence="3">
    <location>
        <begin position="145"/>
        <end position="186"/>
    </location>
</feature>